<dbReference type="AlphaFoldDB" id="A0A3D9DUP3"/>
<dbReference type="Pfam" id="PF03466">
    <property type="entry name" value="LysR_substrate"/>
    <property type="match status" value="1"/>
</dbReference>
<dbReference type="Gene3D" id="3.40.190.10">
    <property type="entry name" value="Periplasmic binding protein-like II"/>
    <property type="match status" value="2"/>
</dbReference>
<dbReference type="Pfam" id="PF00126">
    <property type="entry name" value="HTH_1"/>
    <property type="match status" value="1"/>
</dbReference>
<name>A0A3D9DUP3_9GAMM</name>
<dbReference type="GO" id="GO:0003677">
    <property type="term" value="F:DNA binding"/>
    <property type="evidence" value="ECO:0007669"/>
    <property type="project" value="UniProtKB-KW"/>
</dbReference>
<accession>A0A3D9DUP3</accession>
<dbReference type="SUPFAM" id="SSF46785">
    <property type="entry name" value="Winged helix' DNA-binding domain"/>
    <property type="match status" value="1"/>
</dbReference>
<proteinExistence type="inferred from homology"/>
<dbReference type="Gene3D" id="1.10.10.10">
    <property type="entry name" value="Winged helix-like DNA-binding domain superfamily/Winged helix DNA-binding domain"/>
    <property type="match status" value="1"/>
</dbReference>
<keyword evidence="7" id="KW-1185">Reference proteome</keyword>
<dbReference type="CDD" id="cd08414">
    <property type="entry name" value="PBP2_LTTR_aromatics_like"/>
    <property type="match status" value="1"/>
</dbReference>
<dbReference type="Proteomes" id="UP000256334">
    <property type="component" value="Unassembled WGS sequence"/>
</dbReference>
<dbReference type="InterPro" id="IPR036388">
    <property type="entry name" value="WH-like_DNA-bd_sf"/>
</dbReference>
<dbReference type="PRINTS" id="PR00039">
    <property type="entry name" value="HTHLYSR"/>
</dbReference>
<dbReference type="EMBL" id="QRDJ01000008">
    <property type="protein sequence ID" value="REC94375.1"/>
    <property type="molecule type" value="Genomic_DNA"/>
</dbReference>
<dbReference type="GO" id="GO:0003700">
    <property type="term" value="F:DNA-binding transcription factor activity"/>
    <property type="evidence" value="ECO:0007669"/>
    <property type="project" value="InterPro"/>
</dbReference>
<dbReference type="PROSITE" id="PS50931">
    <property type="entry name" value="HTH_LYSR"/>
    <property type="match status" value="1"/>
</dbReference>
<feature type="domain" description="HTH lysR-type" evidence="5">
    <location>
        <begin position="8"/>
        <end position="65"/>
    </location>
</feature>
<comment type="similarity">
    <text evidence="1">Belongs to the LysR transcriptional regulatory family.</text>
</comment>
<keyword evidence="3" id="KW-0238">DNA-binding</keyword>
<evidence type="ECO:0000256" key="3">
    <source>
        <dbReference type="ARBA" id="ARBA00023125"/>
    </source>
</evidence>
<evidence type="ECO:0000256" key="4">
    <source>
        <dbReference type="ARBA" id="ARBA00023163"/>
    </source>
</evidence>
<evidence type="ECO:0000313" key="7">
    <source>
        <dbReference type="Proteomes" id="UP000256334"/>
    </source>
</evidence>
<evidence type="ECO:0000259" key="5">
    <source>
        <dbReference type="PROSITE" id="PS50931"/>
    </source>
</evidence>
<reference evidence="6 7" key="1">
    <citation type="submission" date="2018-07" db="EMBL/GenBank/DDBJ databases">
        <title>Genomic Encyclopedia of Type Strains, Phase IV (KMG-IV): sequencing the most valuable type-strain genomes for metagenomic binning, comparative biology and taxonomic classification.</title>
        <authorList>
            <person name="Goeker M."/>
        </authorList>
    </citation>
    <scope>NUCLEOTIDE SEQUENCE [LARGE SCALE GENOMIC DNA]</scope>
    <source>
        <strain evidence="6 7">DSM 14324</strain>
    </source>
</reference>
<comment type="caution">
    <text evidence="6">The sequence shown here is derived from an EMBL/GenBank/DDBJ whole genome shotgun (WGS) entry which is preliminary data.</text>
</comment>
<organism evidence="6 7">
    <name type="scientific">Kushneria indalinina DSM 14324</name>
    <dbReference type="NCBI Taxonomy" id="1122140"/>
    <lineage>
        <taxon>Bacteria</taxon>
        <taxon>Pseudomonadati</taxon>
        <taxon>Pseudomonadota</taxon>
        <taxon>Gammaproteobacteria</taxon>
        <taxon>Oceanospirillales</taxon>
        <taxon>Halomonadaceae</taxon>
        <taxon>Kushneria</taxon>
    </lineage>
</organism>
<dbReference type="InterPro" id="IPR005119">
    <property type="entry name" value="LysR_subst-bd"/>
</dbReference>
<evidence type="ECO:0000256" key="2">
    <source>
        <dbReference type="ARBA" id="ARBA00023015"/>
    </source>
</evidence>
<dbReference type="SUPFAM" id="SSF53850">
    <property type="entry name" value="Periplasmic binding protein-like II"/>
    <property type="match status" value="1"/>
</dbReference>
<dbReference type="FunFam" id="1.10.10.10:FF:000001">
    <property type="entry name" value="LysR family transcriptional regulator"/>
    <property type="match status" value="1"/>
</dbReference>
<evidence type="ECO:0000256" key="1">
    <source>
        <dbReference type="ARBA" id="ARBA00009437"/>
    </source>
</evidence>
<protein>
    <submittedName>
        <fullName evidence="6">LysR family transcriptional regulator</fullName>
    </submittedName>
</protein>
<dbReference type="GO" id="GO:0032993">
    <property type="term" value="C:protein-DNA complex"/>
    <property type="evidence" value="ECO:0007669"/>
    <property type="project" value="TreeGrafter"/>
</dbReference>
<dbReference type="InterPro" id="IPR036390">
    <property type="entry name" value="WH_DNA-bd_sf"/>
</dbReference>
<sequence length="302" mass="33266">MRLKSNAVNLNYLLSIAVLAEERHFVRAAARLGISQSALTQQVQRIERELGLTLFSRTQRQVVITEAGKAFVEEARRVLTQYDIAIDAARRASKGEIGKLRLGFVENAALHLLPRTVSRFRRHHPHVRLELNELISAQLVQALQEETLDAALMRPIAGLDALKTMTLLREPYQVALPADHPLAQKTAIAFADIVTDGMIIAPAKKSTYLLSVFRPLCERHNVEFTIAQEVEQLHAIIGLVGAGLGYTLLPRSAAALSIEGVVYRPLADPEAPQAELVLAWSANATNPVLNNFLAVARDASRQ</sequence>
<dbReference type="PANTHER" id="PTHR30346">
    <property type="entry name" value="TRANSCRIPTIONAL DUAL REGULATOR HCAR-RELATED"/>
    <property type="match status" value="1"/>
</dbReference>
<evidence type="ECO:0000313" key="6">
    <source>
        <dbReference type="EMBL" id="REC94375.1"/>
    </source>
</evidence>
<keyword evidence="4" id="KW-0804">Transcription</keyword>
<dbReference type="PANTHER" id="PTHR30346:SF30">
    <property type="entry name" value="SMALL NEUTRAL PROTEASE REGULATORY PROTEIN"/>
    <property type="match status" value="1"/>
</dbReference>
<keyword evidence="2" id="KW-0805">Transcription regulation</keyword>
<gene>
    <name evidence="6" type="ORF">C8D72_2746</name>
</gene>
<dbReference type="InterPro" id="IPR000847">
    <property type="entry name" value="LysR_HTH_N"/>
</dbReference>